<dbReference type="PANTHER" id="PTHR11748:SF119">
    <property type="entry name" value="D-2-HYDROXYGLUTARATE DEHYDROGENASE"/>
    <property type="match status" value="1"/>
</dbReference>
<dbReference type="InterPro" id="IPR004113">
    <property type="entry name" value="FAD-bd_oxidored_4_C"/>
</dbReference>
<dbReference type="GO" id="GO:0046872">
    <property type="term" value="F:metal ion binding"/>
    <property type="evidence" value="ECO:0007669"/>
    <property type="project" value="UniProtKB-KW"/>
</dbReference>
<dbReference type="InterPro" id="IPR016169">
    <property type="entry name" value="FAD-bd_PCMH_sub2"/>
</dbReference>
<dbReference type="GO" id="GO:0004458">
    <property type="term" value="F:D-lactate dehydrogenase (cytochrome) activity"/>
    <property type="evidence" value="ECO:0007669"/>
    <property type="project" value="TreeGrafter"/>
</dbReference>
<comment type="caution">
    <text evidence="10">The sequence shown here is derived from an EMBL/GenBank/DDBJ whole genome shotgun (WGS) entry which is preliminary data.</text>
</comment>
<dbReference type="SUPFAM" id="SSF46548">
    <property type="entry name" value="alpha-helical ferredoxin"/>
    <property type="match status" value="1"/>
</dbReference>
<gene>
    <name evidence="10" type="ORF">HDA32_002406</name>
</gene>
<keyword evidence="3" id="KW-0479">Metal-binding</keyword>
<name>A0A852TSB2_9ACTN</name>
<dbReference type="PROSITE" id="PS51387">
    <property type="entry name" value="FAD_PCMH"/>
    <property type="match status" value="1"/>
</dbReference>
<dbReference type="InterPro" id="IPR017900">
    <property type="entry name" value="4Fe4S_Fe_S_CS"/>
</dbReference>
<protein>
    <submittedName>
        <fullName evidence="10">FAD/FMN-containing dehydrogenase/Fe-S oxidoreductase</fullName>
    </submittedName>
</protein>
<dbReference type="RefSeq" id="WP_218882418.1">
    <property type="nucleotide sequence ID" value="NZ_BAAAYY010000017.1"/>
</dbReference>
<dbReference type="PANTHER" id="PTHR11748">
    <property type="entry name" value="D-LACTATE DEHYDROGENASE"/>
    <property type="match status" value="1"/>
</dbReference>
<keyword evidence="4" id="KW-0274">FAD</keyword>
<feature type="compositionally biased region" description="Low complexity" evidence="8">
    <location>
        <begin position="723"/>
        <end position="735"/>
    </location>
</feature>
<evidence type="ECO:0000256" key="5">
    <source>
        <dbReference type="ARBA" id="ARBA00023002"/>
    </source>
</evidence>
<evidence type="ECO:0000313" key="10">
    <source>
        <dbReference type="EMBL" id="NYE47286.1"/>
    </source>
</evidence>
<dbReference type="AlphaFoldDB" id="A0A852TSB2"/>
<evidence type="ECO:0000256" key="8">
    <source>
        <dbReference type="SAM" id="MobiDB-lite"/>
    </source>
</evidence>
<dbReference type="InterPro" id="IPR016166">
    <property type="entry name" value="FAD-bd_PCMH"/>
</dbReference>
<proteinExistence type="predicted"/>
<feature type="domain" description="FAD-binding PCMH-type" evidence="9">
    <location>
        <begin position="54"/>
        <end position="271"/>
    </location>
</feature>
<keyword evidence="11" id="KW-1185">Reference proteome</keyword>
<reference evidence="10 11" key="1">
    <citation type="submission" date="2020-07" db="EMBL/GenBank/DDBJ databases">
        <title>Sequencing the genomes of 1000 actinobacteria strains.</title>
        <authorList>
            <person name="Klenk H.-P."/>
        </authorList>
    </citation>
    <scope>NUCLEOTIDE SEQUENCE [LARGE SCALE GENOMIC DNA]</scope>
    <source>
        <strain evidence="10 11">CXB654</strain>
    </source>
</reference>
<accession>A0A852TSB2</accession>
<evidence type="ECO:0000256" key="3">
    <source>
        <dbReference type="ARBA" id="ARBA00022723"/>
    </source>
</evidence>
<dbReference type="InterPro" id="IPR004017">
    <property type="entry name" value="Cys_rich_dom"/>
</dbReference>
<feature type="compositionally biased region" description="Basic and acidic residues" evidence="8">
    <location>
        <begin position="1"/>
        <end position="20"/>
    </location>
</feature>
<sequence length="1010" mass="108135">MVVAREHEGTSQTPAERRPGAGEVAAALLRALPAEIVRTDTTTRAAYASDGSVFRQVPAAVVLPRDADDVAGALEAARETGAPVVSRGGGTSIAGNAISEGVVLDFSRHMDRIVSIDPDARTAVVQPGVVLDDLRAAAERHGLTFGPDPSTHSRCTLGGMIGNNACGSHSVRWGTTADNVIGLRGLLADGRPFDAGRGTSGDPAVDAELIRLRDAHLASLRTGLGRFSRQVSGYGLHHLLPENGFDVAKALVGSESTCAIVTEATVRLVPSPPVRLLVVFGFPDVFEAATAAADLARCDVLTVEGMADDLIQALRSRPGRAGAGSELPPGRGWLYCEVGGQDREEALERAARTAAVVRERFPEAGERIVRDPAEARALWRIREAGAGIAARMADGGEAWANWEDSAVPVDNLAAYLRDLYDLMAEHGLRGIPYGHFGEGCLHLRCDFDLHTDRGLAAYRAFMNAAADLVTGHGGSVSGEHGDGRARSELLARMYPSELLDAFAQFKGVFDAERRLNPGVLVDPDPLDAALRPGPGHDRLDLLPVHALSTDGGSFARAVGRCVGVGACRNLHTGSMCPSFKATRDEVHSTRGRARVLAEMLRGETLTDGWRSTEVREALDLCLSCKACASDCPVEVDMATYKAEFLHRHYARRLRPMAHLSMGWLPVWSRLVTAAAPVARATNALLARPRVAALVKRAGGIEPRRRMIRFAETTLRRWMRRRGPAQAAPGAVGTAGKRTGGSSAGTEQIYNVKETASPTPSPRDDRPAVVLWPDTFTNFHEPGTGRAAVEVLEALGYRVELPAGSVCCGLTWHSTGQLGMVRRALRHALDALEVQLAAGYPVVGLEPSCTVMLRDEVRELLPDDPRARRLAEQTTTLAELVAEHEGEWPFGRLDAAAVAQVHCHQEAKGSYGADLAVLRRLGVDPDVIGSGCCGLAGNFGFERGHWEVSQSCAERELYPKVRAAAAEDVILADGFSCRTQITQGTDRTGSHLAEVLRTALRPDRPEKETRD</sequence>
<dbReference type="GO" id="GO:0071949">
    <property type="term" value="F:FAD binding"/>
    <property type="evidence" value="ECO:0007669"/>
    <property type="project" value="InterPro"/>
</dbReference>
<evidence type="ECO:0000256" key="2">
    <source>
        <dbReference type="ARBA" id="ARBA00022630"/>
    </source>
</evidence>
<comment type="cofactor">
    <cofactor evidence="1">
        <name>FAD</name>
        <dbReference type="ChEBI" id="CHEBI:57692"/>
    </cofactor>
</comment>
<dbReference type="EMBL" id="JACCCC010000001">
    <property type="protein sequence ID" value="NYE47286.1"/>
    <property type="molecule type" value="Genomic_DNA"/>
</dbReference>
<dbReference type="InterPro" id="IPR036318">
    <property type="entry name" value="FAD-bd_PCMH-like_sf"/>
</dbReference>
<keyword evidence="2" id="KW-0285">Flavoprotein</keyword>
<dbReference type="Gene3D" id="3.30.70.2740">
    <property type="match status" value="1"/>
</dbReference>
<dbReference type="InterPro" id="IPR006094">
    <property type="entry name" value="Oxid_FAD_bind_N"/>
</dbReference>
<feature type="region of interest" description="Disordered" evidence="8">
    <location>
        <begin position="1"/>
        <end position="21"/>
    </location>
</feature>
<dbReference type="SUPFAM" id="SSF55103">
    <property type="entry name" value="FAD-linked oxidases, C-terminal domain"/>
    <property type="match status" value="1"/>
</dbReference>
<evidence type="ECO:0000256" key="6">
    <source>
        <dbReference type="ARBA" id="ARBA00023004"/>
    </source>
</evidence>
<dbReference type="Pfam" id="PF13183">
    <property type="entry name" value="Fer4_8"/>
    <property type="match status" value="1"/>
</dbReference>
<dbReference type="PROSITE" id="PS00198">
    <property type="entry name" value="4FE4S_FER_1"/>
    <property type="match status" value="1"/>
</dbReference>
<feature type="region of interest" description="Disordered" evidence="8">
    <location>
        <begin position="720"/>
        <end position="747"/>
    </location>
</feature>
<keyword evidence="5" id="KW-0560">Oxidoreductase</keyword>
<dbReference type="Pfam" id="PF02754">
    <property type="entry name" value="CCG"/>
    <property type="match status" value="1"/>
</dbReference>
<dbReference type="InterPro" id="IPR016164">
    <property type="entry name" value="FAD-linked_Oxase-like_C"/>
</dbReference>
<dbReference type="SUPFAM" id="SSF56176">
    <property type="entry name" value="FAD-binding/transporter-associated domain-like"/>
    <property type="match status" value="1"/>
</dbReference>
<dbReference type="InterPro" id="IPR017896">
    <property type="entry name" value="4Fe4S_Fe-S-bd"/>
</dbReference>
<keyword evidence="6" id="KW-0408">Iron</keyword>
<dbReference type="Proteomes" id="UP000589036">
    <property type="component" value="Unassembled WGS sequence"/>
</dbReference>
<evidence type="ECO:0000256" key="1">
    <source>
        <dbReference type="ARBA" id="ARBA00001974"/>
    </source>
</evidence>
<dbReference type="Gene3D" id="3.30.465.10">
    <property type="match status" value="1"/>
</dbReference>
<dbReference type="GO" id="GO:1903457">
    <property type="term" value="P:lactate catabolic process"/>
    <property type="evidence" value="ECO:0007669"/>
    <property type="project" value="TreeGrafter"/>
</dbReference>
<dbReference type="Pfam" id="PF01565">
    <property type="entry name" value="FAD_binding_4"/>
    <property type="match status" value="1"/>
</dbReference>
<evidence type="ECO:0000313" key="11">
    <source>
        <dbReference type="Proteomes" id="UP000589036"/>
    </source>
</evidence>
<dbReference type="GO" id="GO:0051536">
    <property type="term" value="F:iron-sulfur cluster binding"/>
    <property type="evidence" value="ECO:0007669"/>
    <property type="project" value="UniProtKB-KW"/>
</dbReference>
<organism evidence="10 11">
    <name type="scientific">Spinactinospora alkalitolerans</name>
    <dbReference type="NCBI Taxonomy" id="687207"/>
    <lineage>
        <taxon>Bacteria</taxon>
        <taxon>Bacillati</taxon>
        <taxon>Actinomycetota</taxon>
        <taxon>Actinomycetes</taxon>
        <taxon>Streptosporangiales</taxon>
        <taxon>Nocardiopsidaceae</taxon>
        <taxon>Spinactinospora</taxon>
    </lineage>
</organism>
<evidence type="ECO:0000256" key="4">
    <source>
        <dbReference type="ARBA" id="ARBA00022827"/>
    </source>
</evidence>
<keyword evidence="7" id="KW-0411">Iron-sulfur</keyword>
<dbReference type="GO" id="GO:0008720">
    <property type="term" value="F:D-lactate dehydrogenase (NAD+) activity"/>
    <property type="evidence" value="ECO:0007669"/>
    <property type="project" value="TreeGrafter"/>
</dbReference>
<dbReference type="Pfam" id="PF02913">
    <property type="entry name" value="FAD-oxidase_C"/>
    <property type="match status" value="1"/>
</dbReference>
<evidence type="ECO:0000256" key="7">
    <source>
        <dbReference type="ARBA" id="ARBA00023014"/>
    </source>
</evidence>
<evidence type="ECO:0000259" key="9">
    <source>
        <dbReference type="PROSITE" id="PS51387"/>
    </source>
</evidence>